<evidence type="ECO:0000256" key="11">
    <source>
        <dbReference type="ARBA" id="ARBA00022840"/>
    </source>
</evidence>
<dbReference type="InterPro" id="IPR036097">
    <property type="entry name" value="HisK_dim/P_sf"/>
</dbReference>
<evidence type="ECO:0000259" key="17">
    <source>
        <dbReference type="PROSITE" id="PS50110"/>
    </source>
</evidence>
<dbReference type="InterPro" id="IPR004358">
    <property type="entry name" value="Sig_transdc_His_kin-like_C"/>
</dbReference>
<dbReference type="InterPro" id="IPR000014">
    <property type="entry name" value="PAS"/>
</dbReference>
<comment type="subcellular location">
    <subcellularLocation>
        <location evidence="2">Cell inner membrane</location>
        <topology evidence="2">Multi-pass membrane protein</topology>
    </subcellularLocation>
</comment>
<dbReference type="PANTHER" id="PTHR43047:SF72">
    <property type="entry name" value="OSMOSENSING HISTIDINE PROTEIN KINASE SLN1"/>
    <property type="match status" value="1"/>
</dbReference>
<dbReference type="SUPFAM" id="SSF47226">
    <property type="entry name" value="Histidine-containing phosphotransfer domain, HPT domain"/>
    <property type="match status" value="1"/>
</dbReference>
<evidence type="ECO:0000256" key="7">
    <source>
        <dbReference type="ARBA" id="ARBA00022679"/>
    </source>
</evidence>
<dbReference type="PROSITE" id="PS50113">
    <property type="entry name" value="PAC"/>
    <property type="match status" value="1"/>
</dbReference>
<keyword evidence="8" id="KW-0812">Transmembrane</keyword>
<dbReference type="AlphaFoldDB" id="A0AAJ4A5C3"/>
<evidence type="ECO:0000256" key="3">
    <source>
        <dbReference type="ARBA" id="ARBA00012438"/>
    </source>
</evidence>
<protein>
    <recommendedName>
        <fullName evidence="3">histidine kinase</fullName>
        <ecNumber evidence="3">2.7.13.3</ecNumber>
    </recommendedName>
</protein>
<evidence type="ECO:0000259" key="20">
    <source>
        <dbReference type="PROSITE" id="PS50894"/>
    </source>
</evidence>
<dbReference type="SMART" id="SM00388">
    <property type="entry name" value="HisKA"/>
    <property type="match status" value="1"/>
</dbReference>
<evidence type="ECO:0000259" key="16">
    <source>
        <dbReference type="PROSITE" id="PS50109"/>
    </source>
</evidence>
<dbReference type="InterPro" id="IPR011006">
    <property type="entry name" value="CheY-like_superfamily"/>
</dbReference>
<feature type="modified residue" description="Phosphohistidine" evidence="14">
    <location>
        <position position="712"/>
    </location>
</feature>
<feature type="domain" description="Histidine kinase" evidence="16">
    <location>
        <begin position="165"/>
        <end position="382"/>
    </location>
</feature>
<dbReference type="Pfam" id="PF00072">
    <property type="entry name" value="Response_reg"/>
    <property type="match status" value="1"/>
</dbReference>
<dbReference type="SUPFAM" id="SSF55785">
    <property type="entry name" value="PYP-like sensor domain (PAS domain)"/>
    <property type="match status" value="1"/>
</dbReference>
<keyword evidence="5" id="KW-0997">Cell inner membrane</keyword>
<evidence type="ECO:0000256" key="9">
    <source>
        <dbReference type="ARBA" id="ARBA00022741"/>
    </source>
</evidence>
<evidence type="ECO:0000256" key="8">
    <source>
        <dbReference type="ARBA" id="ARBA00022692"/>
    </source>
</evidence>
<dbReference type="CDD" id="cd00082">
    <property type="entry name" value="HisKA"/>
    <property type="match status" value="1"/>
</dbReference>
<keyword evidence="4" id="KW-1003">Cell membrane</keyword>
<dbReference type="Pfam" id="PF02518">
    <property type="entry name" value="HATPase_c"/>
    <property type="match status" value="1"/>
</dbReference>
<dbReference type="FunFam" id="1.10.287.130:FF:000004">
    <property type="entry name" value="Ethylene receptor 1"/>
    <property type="match status" value="1"/>
</dbReference>
<dbReference type="PROSITE" id="PS50110">
    <property type="entry name" value="RESPONSE_REGULATORY"/>
    <property type="match status" value="1"/>
</dbReference>
<keyword evidence="12" id="KW-1133">Transmembrane helix</keyword>
<dbReference type="PROSITE" id="PS50109">
    <property type="entry name" value="HIS_KIN"/>
    <property type="match status" value="1"/>
</dbReference>
<dbReference type="SUPFAM" id="SSF52172">
    <property type="entry name" value="CheY-like"/>
    <property type="match status" value="1"/>
</dbReference>
<dbReference type="KEGG" id="suln:FJR47_02870"/>
<evidence type="ECO:0000256" key="12">
    <source>
        <dbReference type="ARBA" id="ARBA00022989"/>
    </source>
</evidence>
<keyword evidence="9" id="KW-0547">Nucleotide-binding</keyword>
<dbReference type="InterPro" id="IPR000700">
    <property type="entry name" value="PAS-assoc_C"/>
</dbReference>
<dbReference type="GO" id="GO:0009927">
    <property type="term" value="F:histidine phosphotransfer kinase activity"/>
    <property type="evidence" value="ECO:0007669"/>
    <property type="project" value="TreeGrafter"/>
</dbReference>
<dbReference type="EC" id="2.7.13.3" evidence="3"/>
<evidence type="ECO:0000313" key="21">
    <source>
        <dbReference type="EMBL" id="QFR44204.1"/>
    </source>
</evidence>
<feature type="domain" description="Response regulatory" evidence="17">
    <location>
        <begin position="520"/>
        <end position="639"/>
    </location>
</feature>
<evidence type="ECO:0000256" key="14">
    <source>
        <dbReference type="PROSITE-ProRule" id="PRU00110"/>
    </source>
</evidence>
<dbReference type="CDD" id="cd17546">
    <property type="entry name" value="REC_hyHK_CKI1_RcsC-like"/>
    <property type="match status" value="1"/>
</dbReference>
<dbReference type="InterPro" id="IPR001789">
    <property type="entry name" value="Sig_transdc_resp-reg_receiver"/>
</dbReference>
<dbReference type="Pfam" id="PF00512">
    <property type="entry name" value="HisKA"/>
    <property type="match status" value="1"/>
</dbReference>
<proteinExistence type="predicted"/>
<dbReference type="CDD" id="cd16922">
    <property type="entry name" value="HATPase_EvgS-ArcB-TorS-like"/>
    <property type="match status" value="1"/>
</dbReference>
<dbReference type="SUPFAM" id="SSF47384">
    <property type="entry name" value="Homodimeric domain of signal transducing histidine kinase"/>
    <property type="match status" value="1"/>
</dbReference>
<dbReference type="PRINTS" id="PR00344">
    <property type="entry name" value="BCTRLSENSOR"/>
</dbReference>
<dbReference type="Proteomes" id="UP000326061">
    <property type="component" value="Chromosome"/>
</dbReference>
<keyword evidence="10" id="KW-0418">Kinase</keyword>
<dbReference type="Gene3D" id="1.20.120.160">
    <property type="entry name" value="HPT domain"/>
    <property type="match status" value="1"/>
</dbReference>
<dbReference type="Pfam" id="PF13426">
    <property type="entry name" value="PAS_9"/>
    <property type="match status" value="1"/>
</dbReference>
<keyword evidence="6 15" id="KW-0597">Phosphoprotein</keyword>
<reference evidence="22" key="1">
    <citation type="submission" date="2019-06" db="EMBL/GenBank/DDBJ databases">
        <title>Sulfurimonas gotlandica sp. nov., a chemoautotrophic and psychrotolerant epsilonproteobacterium isolated from a pelagic redoxcline, and an emended description of the genus Sulfurimonas.</title>
        <authorList>
            <person name="Wang S."/>
            <person name="Jiang L."/>
            <person name="Shao Z."/>
        </authorList>
    </citation>
    <scope>NUCLEOTIDE SEQUENCE [LARGE SCALE GENOMIC DNA]</scope>
    <source>
        <strain evidence="22">1-1N</strain>
    </source>
</reference>
<evidence type="ECO:0000256" key="13">
    <source>
        <dbReference type="ARBA" id="ARBA00023136"/>
    </source>
</evidence>
<evidence type="ECO:0000256" key="6">
    <source>
        <dbReference type="ARBA" id="ARBA00022553"/>
    </source>
</evidence>
<dbReference type="PANTHER" id="PTHR43047">
    <property type="entry name" value="TWO-COMPONENT HISTIDINE PROTEIN KINASE"/>
    <property type="match status" value="1"/>
</dbReference>
<evidence type="ECO:0000256" key="2">
    <source>
        <dbReference type="ARBA" id="ARBA00004429"/>
    </source>
</evidence>
<dbReference type="GO" id="GO:0000155">
    <property type="term" value="F:phosphorelay sensor kinase activity"/>
    <property type="evidence" value="ECO:0007669"/>
    <property type="project" value="InterPro"/>
</dbReference>
<evidence type="ECO:0000256" key="4">
    <source>
        <dbReference type="ARBA" id="ARBA00022475"/>
    </source>
</evidence>
<keyword evidence="7" id="KW-0808">Transferase</keyword>
<feature type="domain" description="HPt" evidence="20">
    <location>
        <begin position="673"/>
        <end position="763"/>
    </location>
</feature>
<comment type="catalytic activity">
    <reaction evidence="1">
        <text>ATP + protein L-histidine = ADP + protein N-phospho-L-histidine.</text>
        <dbReference type="EC" id="2.7.13.3"/>
    </reaction>
</comment>
<dbReference type="GO" id="GO:0005886">
    <property type="term" value="C:plasma membrane"/>
    <property type="evidence" value="ECO:0007669"/>
    <property type="project" value="UniProtKB-SubCell"/>
</dbReference>
<keyword evidence="11" id="KW-0067">ATP-binding</keyword>
<dbReference type="Gene3D" id="3.30.450.20">
    <property type="entry name" value="PAS domain"/>
    <property type="match status" value="1"/>
</dbReference>
<dbReference type="InterPro" id="IPR005467">
    <property type="entry name" value="His_kinase_dom"/>
</dbReference>
<evidence type="ECO:0000259" key="19">
    <source>
        <dbReference type="PROSITE" id="PS50113"/>
    </source>
</evidence>
<dbReference type="InterPro" id="IPR036641">
    <property type="entry name" value="HPT_dom_sf"/>
</dbReference>
<feature type="domain" description="PAC" evidence="19">
    <location>
        <begin position="102"/>
        <end position="154"/>
    </location>
</feature>
<dbReference type="EMBL" id="CP041166">
    <property type="protein sequence ID" value="QFR44204.1"/>
    <property type="molecule type" value="Genomic_DNA"/>
</dbReference>
<accession>A0AAJ4A5C3</accession>
<evidence type="ECO:0000256" key="15">
    <source>
        <dbReference type="PROSITE-ProRule" id="PRU00169"/>
    </source>
</evidence>
<dbReference type="PROSITE" id="PS50894">
    <property type="entry name" value="HPT"/>
    <property type="match status" value="1"/>
</dbReference>
<dbReference type="InterPro" id="IPR036890">
    <property type="entry name" value="HATPase_C_sf"/>
</dbReference>
<sequence length="763" mass="87336">MFDENFKGVLKYYTDTVFQKEQEIDRHVKLLSEYQKALDESAIISKTDKDGNITYVNDKFVQLSGYSAQELIGSKYSIFKHEDMPQEYFEDLWFQLENAGIFRGTIKNNKKNGDYFYVDVTIVKIVDAYDDSVEYISIANDVTKLIDARLEAQRASQAKEYFLSNMSHEIRTPLNAILGFVNLLIEQDTSKQHRKYLEIILNSGENLLSIINDILDFSKLRSGEFTIEPKVFSIHNEISHTLELFVASANSKDITITSFIDPNIPKELYADSLRIKQILSNFLSNAIKFTPVGGYINIEATCKDKILKVSVSDNGIGINKDDINHIFSAFTQAGQGEIEKLHGTGLGLSICHQLSEHMGGSVHVKSEIGHGSTFWVEIPVEIHNNECQIFTDMHELKKLKTVFYSKNAIKNYKIDSFFKYAKVFNLDIDIVDNLDTEYDIAILLDEHIDDKLKKTMLNSDKKFIILESRPSDKYEKYAHIICVCFPLYCSKIKAAFNELLNPYLLYSPHKNSNNLNFQGHILIAEDNEANQELIKILLNKYGLTYDLATNGLEAVNLYKKNNYDLILMDEQMPVMDGNKAVQEIIKYEKEKGLRHTPVSALTANVIKGAKERGLLSGFDSFLGKPIVMKDLERVFFNYLKVTKEDDTNLKQSAINSKIEGLNYEKLSQELMLNDDELIMLVELFLKKMSKQIPELEAAIKSKDYKKIALIAHSIKGSSGNFRLEEIQEQSEKIEKMAKAKDKKYDYESAFEKIKSRLAKIKIF</sequence>
<evidence type="ECO:0000256" key="5">
    <source>
        <dbReference type="ARBA" id="ARBA00022519"/>
    </source>
</evidence>
<organism evidence="21 22">
    <name type="scientific">Sulfurimonas xiamenensis</name>
    <dbReference type="NCBI Taxonomy" id="2590021"/>
    <lineage>
        <taxon>Bacteria</taxon>
        <taxon>Pseudomonadati</taxon>
        <taxon>Campylobacterota</taxon>
        <taxon>Epsilonproteobacteria</taxon>
        <taxon>Campylobacterales</taxon>
        <taxon>Sulfurimonadaceae</taxon>
        <taxon>Sulfurimonas</taxon>
    </lineage>
</organism>
<feature type="modified residue" description="4-aspartylphosphate" evidence="15">
    <location>
        <position position="569"/>
    </location>
</feature>
<dbReference type="CDD" id="cd00088">
    <property type="entry name" value="HPT"/>
    <property type="match status" value="1"/>
</dbReference>
<dbReference type="InterPro" id="IPR003661">
    <property type="entry name" value="HisK_dim/P_dom"/>
</dbReference>
<dbReference type="Gene3D" id="3.30.565.10">
    <property type="entry name" value="Histidine kinase-like ATPase, C-terminal domain"/>
    <property type="match status" value="1"/>
</dbReference>
<keyword evidence="22" id="KW-1185">Reference proteome</keyword>
<dbReference type="InterPro" id="IPR035965">
    <property type="entry name" value="PAS-like_dom_sf"/>
</dbReference>
<feature type="domain" description="PAS" evidence="18">
    <location>
        <begin position="48"/>
        <end position="83"/>
    </location>
</feature>
<dbReference type="PROSITE" id="PS50112">
    <property type="entry name" value="PAS"/>
    <property type="match status" value="1"/>
</dbReference>
<dbReference type="Pfam" id="PF01627">
    <property type="entry name" value="Hpt"/>
    <property type="match status" value="1"/>
</dbReference>
<keyword evidence="13" id="KW-0472">Membrane</keyword>
<dbReference type="NCBIfam" id="TIGR00229">
    <property type="entry name" value="sensory_box"/>
    <property type="match status" value="1"/>
</dbReference>
<dbReference type="InterPro" id="IPR008207">
    <property type="entry name" value="Sig_transdc_His_kin_Hpt_dom"/>
</dbReference>
<evidence type="ECO:0000256" key="10">
    <source>
        <dbReference type="ARBA" id="ARBA00022777"/>
    </source>
</evidence>
<gene>
    <name evidence="21" type="ORF">FJR47_02870</name>
</gene>
<evidence type="ECO:0000256" key="1">
    <source>
        <dbReference type="ARBA" id="ARBA00000085"/>
    </source>
</evidence>
<dbReference type="Gene3D" id="3.40.50.2300">
    <property type="match status" value="1"/>
</dbReference>
<dbReference type="SUPFAM" id="SSF55874">
    <property type="entry name" value="ATPase domain of HSP90 chaperone/DNA topoisomerase II/histidine kinase"/>
    <property type="match status" value="1"/>
</dbReference>
<evidence type="ECO:0000259" key="18">
    <source>
        <dbReference type="PROSITE" id="PS50112"/>
    </source>
</evidence>
<evidence type="ECO:0000313" key="22">
    <source>
        <dbReference type="Proteomes" id="UP000326061"/>
    </source>
</evidence>
<dbReference type="SMART" id="SM00091">
    <property type="entry name" value="PAS"/>
    <property type="match status" value="1"/>
</dbReference>
<dbReference type="GO" id="GO:0005524">
    <property type="term" value="F:ATP binding"/>
    <property type="evidence" value="ECO:0007669"/>
    <property type="project" value="UniProtKB-KW"/>
</dbReference>
<dbReference type="Gene3D" id="1.10.287.130">
    <property type="match status" value="1"/>
</dbReference>
<dbReference type="SMART" id="SM00387">
    <property type="entry name" value="HATPase_c"/>
    <property type="match status" value="1"/>
</dbReference>
<name>A0AAJ4A5C3_9BACT</name>
<dbReference type="SMART" id="SM00448">
    <property type="entry name" value="REC"/>
    <property type="match status" value="1"/>
</dbReference>
<dbReference type="CDD" id="cd00130">
    <property type="entry name" value="PAS"/>
    <property type="match status" value="1"/>
</dbReference>
<dbReference type="InterPro" id="IPR003594">
    <property type="entry name" value="HATPase_dom"/>
</dbReference>
<dbReference type="FunFam" id="3.30.565.10:FF:000010">
    <property type="entry name" value="Sensor histidine kinase RcsC"/>
    <property type="match status" value="1"/>
</dbReference>